<evidence type="ECO:0000313" key="3">
    <source>
        <dbReference type="Proteomes" id="UP000828390"/>
    </source>
</evidence>
<organism evidence="2 3">
    <name type="scientific">Dreissena polymorpha</name>
    <name type="common">Zebra mussel</name>
    <name type="synonym">Mytilus polymorpha</name>
    <dbReference type="NCBI Taxonomy" id="45954"/>
    <lineage>
        <taxon>Eukaryota</taxon>
        <taxon>Metazoa</taxon>
        <taxon>Spiralia</taxon>
        <taxon>Lophotrochozoa</taxon>
        <taxon>Mollusca</taxon>
        <taxon>Bivalvia</taxon>
        <taxon>Autobranchia</taxon>
        <taxon>Heteroconchia</taxon>
        <taxon>Euheterodonta</taxon>
        <taxon>Imparidentia</taxon>
        <taxon>Neoheterodontei</taxon>
        <taxon>Myida</taxon>
        <taxon>Dreissenoidea</taxon>
        <taxon>Dreissenidae</taxon>
        <taxon>Dreissena</taxon>
    </lineage>
</organism>
<comment type="caution">
    <text evidence="2">The sequence shown here is derived from an EMBL/GenBank/DDBJ whole genome shotgun (WGS) entry which is preliminary data.</text>
</comment>
<evidence type="ECO:0000313" key="2">
    <source>
        <dbReference type="EMBL" id="KAH3837196.1"/>
    </source>
</evidence>
<sequence>MVIVQIVDVQPHLTMDMCHKPQLHTDQLLQYRVRRDTILQEVEYQHVVAMGAGTALVRYVLLLIVVVQTRLNMDMCHKQPLYTDQLLQYRVRRDTILQEVE</sequence>
<accession>A0A9D4QN16</accession>
<dbReference type="AlphaFoldDB" id="A0A9D4QN16"/>
<name>A0A9D4QN16_DREPO</name>
<feature type="transmembrane region" description="Helical" evidence="1">
    <location>
        <begin position="47"/>
        <end position="67"/>
    </location>
</feature>
<keyword evidence="1" id="KW-0812">Transmembrane</keyword>
<dbReference type="EMBL" id="JAIWYP010000004">
    <property type="protein sequence ID" value="KAH3837196.1"/>
    <property type="molecule type" value="Genomic_DNA"/>
</dbReference>
<reference evidence="2" key="1">
    <citation type="journal article" date="2019" name="bioRxiv">
        <title>The Genome of the Zebra Mussel, Dreissena polymorpha: A Resource for Invasive Species Research.</title>
        <authorList>
            <person name="McCartney M.A."/>
            <person name="Auch B."/>
            <person name="Kono T."/>
            <person name="Mallez S."/>
            <person name="Zhang Y."/>
            <person name="Obille A."/>
            <person name="Becker A."/>
            <person name="Abrahante J.E."/>
            <person name="Garbe J."/>
            <person name="Badalamenti J.P."/>
            <person name="Herman A."/>
            <person name="Mangelson H."/>
            <person name="Liachko I."/>
            <person name="Sullivan S."/>
            <person name="Sone E.D."/>
            <person name="Koren S."/>
            <person name="Silverstein K.A.T."/>
            <person name="Beckman K.B."/>
            <person name="Gohl D.M."/>
        </authorList>
    </citation>
    <scope>NUCLEOTIDE SEQUENCE</scope>
    <source>
        <strain evidence="2">Duluth1</strain>
        <tissue evidence="2">Whole animal</tissue>
    </source>
</reference>
<reference evidence="2" key="2">
    <citation type="submission" date="2020-11" db="EMBL/GenBank/DDBJ databases">
        <authorList>
            <person name="McCartney M.A."/>
            <person name="Auch B."/>
            <person name="Kono T."/>
            <person name="Mallez S."/>
            <person name="Becker A."/>
            <person name="Gohl D.M."/>
            <person name="Silverstein K.A.T."/>
            <person name="Koren S."/>
            <person name="Bechman K.B."/>
            <person name="Herman A."/>
            <person name="Abrahante J.E."/>
            <person name="Garbe J."/>
        </authorList>
    </citation>
    <scope>NUCLEOTIDE SEQUENCE</scope>
    <source>
        <strain evidence="2">Duluth1</strain>
        <tissue evidence="2">Whole animal</tissue>
    </source>
</reference>
<protein>
    <submittedName>
        <fullName evidence="2">Uncharacterized protein</fullName>
    </submittedName>
</protein>
<keyword evidence="1" id="KW-1133">Transmembrane helix</keyword>
<dbReference type="Proteomes" id="UP000828390">
    <property type="component" value="Unassembled WGS sequence"/>
</dbReference>
<evidence type="ECO:0000256" key="1">
    <source>
        <dbReference type="SAM" id="Phobius"/>
    </source>
</evidence>
<keyword evidence="3" id="KW-1185">Reference proteome</keyword>
<gene>
    <name evidence="2" type="ORF">DPMN_110576</name>
</gene>
<proteinExistence type="predicted"/>
<keyword evidence="1" id="KW-0472">Membrane</keyword>